<dbReference type="SMART" id="SM00331">
    <property type="entry name" value="PP2C_SIG"/>
    <property type="match status" value="1"/>
</dbReference>
<reference evidence="8" key="2">
    <citation type="submission" date="2008-08" db="EMBL/GenBank/DDBJ databases">
        <authorList>
            <consortium name="Diatom Consortium"/>
            <person name="Grigoriev I."/>
            <person name="Grimwood J."/>
            <person name="Kuo A."/>
            <person name="Otillar R.P."/>
            <person name="Salamov A."/>
            <person name="Detter J.C."/>
            <person name="Lindquist E."/>
            <person name="Shapiro H."/>
            <person name="Lucas S."/>
            <person name="Glavina del Rio T."/>
            <person name="Pitluck S."/>
            <person name="Rokhsar D."/>
            <person name="Bowler C."/>
        </authorList>
    </citation>
    <scope>GENOME REANNOTATION</scope>
    <source>
        <strain evidence="8">CCAP 1055/1</strain>
    </source>
</reference>
<evidence type="ECO:0000256" key="5">
    <source>
        <dbReference type="RuleBase" id="RU003465"/>
    </source>
</evidence>
<evidence type="ECO:0000259" key="6">
    <source>
        <dbReference type="PROSITE" id="PS51746"/>
    </source>
</evidence>
<dbReference type="PANTHER" id="PTHR47992">
    <property type="entry name" value="PROTEIN PHOSPHATASE"/>
    <property type="match status" value="1"/>
</dbReference>
<evidence type="ECO:0000256" key="4">
    <source>
        <dbReference type="ARBA" id="ARBA00022912"/>
    </source>
</evidence>
<reference evidence="7 8" key="1">
    <citation type="journal article" date="2008" name="Nature">
        <title>The Phaeodactylum genome reveals the evolutionary history of diatom genomes.</title>
        <authorList>
            <person name="Bowler C."/>
            <person name="Allen A.E."/>
            <person name="Badger J.H."/>
            <person name="Grimwood J."/>
            <person name="Jabbari K."/>
            <person name="Kuo A."/>
            <person name="Maheswari U."/>
            <person name="Martens C."/>
            <person name="Maumus F."/>
            <person name="Otillar R.P."/>
            <person name="Rayko E."/>
            <person name="Salamov A."/>
            <person name="Vandepoele K."/>
            <person name="Beszteri B."/>
            <person name="Gruber A."/>
            <person name="Heijde M."/>
            <person name="Katinka M."/>
            <person name="Mock T."/>
            <person name="Valentin K."/>
            <person name="Verret F."/>
            <person name="Berges J.A."/>
            <person name="Brownlee C."/>
            <person name="Cadoret J.P."/>
            <person name="Chiovitti A."/>
            <person name="Choi C.J."/>
            <person name="Coesel S."/>
            <person name="De Martino A."/>
            <person name="Detter J.C."/>
            <person name="Durkin C."/>
            <person name="Falciatore A."/>
            <person name="Fournet J."/>
            <person name="Haruta M."/>
            <person name="Huysman M.J."/>
            <person name="Jenkins B.D."/>
            <person name="Jiroutova K."/>
            <person name="Jorgensen R.E."/>
            <person name="Joubert Y."/>
            <person name="Kaplan A."/>
            <person name="Kroger N."/>
            <person name="Kroth P.G."/>
            <person name="La Roche J."/>
            <person name="Lindquist E."/>
            <person name="Lommer M."/>
            <person name="Martin-Jezequel V."/>
            <person name="Lopez P.J."/>
            <person name="Lucas S."/>
            <person name="Mangogna M."/>
            <person name="McGinnis K."/>
            <person name="Medlin L.K."/>
            <person name="Montsant A."/>
            <person name="Oudot-Le Secq M.P."/>
            <person name="Napoli C."/>
            <person name="Obornik M."/>
            <person name="Parker M.S."/>
            <person name="Petit J.L."/>
            <person name="Porcel B.M."/>
            <person name="Poulsen N."/>
            <person name="Robison M."/>
            <person name="Rychlewski L."/>
            <person name="Rynearson T.A."/>
            <person name="Schmutz J."/>
            <person name="Shapiro H."/>
            <person name="Siaut M."/>
            <person name="Stanley M."/>
            <person name="Sussman M.R."/>
            <person name="Taylor A.R."/>
            <person name="Vardi A."/>
            <person name="von Dassow P."/>
            <person name="Vyverman W."/>
            <person name="Willis A."/>
            <person name="Wyrwicz L.S."/>
            <person name="Rokhsar D.S."/>
            <person name="Weissenbach J."/>
            <person name="Armbrust E.V."/>
            <person name="Green B.R."/>
            <person name="Van de Peer Y."/>
            <person name="Grigoriev I.V."/>
        </authorList>
    </citation>
    <scope>NUCLEOTIDE SEQUENCE [LARGE SCALE GENOMIC DNA]</scope>
    <source>
        <strain evidence="7 8">CCAP 1055/1</strain>
    </source>
</reference>
<dbReference type="PaxDb" id="2850-Phatr48157"/>
<sequence length="491" mass="53572">MSYRLAHLSSSRFTSPSLVAQRRVRGLEAANSSWATHQSVKVWFSSNSVSSLSLYIHRPVNSRCTEVIVASALALLTTSVLVLAFPTTTATSEDPHNHTIPAPNSPAQLVVSSIWSEPTKLVSHGGGGNDGDGKGTNGILGSLVFADVAHSIGEHCPSKSPNRKALSISAAATSASTTENPASSIETATVVQLGGNSVTRGSVRQKPYDVSVRALQGGRMTMEDEYVVANGGRFAGVFDGHGGGGVSQRLRVNLYNKTCAALARKQHELTDASSVLSHVAALRDAFDEMEQDVLEDDGLQYQGSTAVVVVVHESEEGKRTLLSANVGDSRAILSRNQNAVDLTRDHKPNDDREKARILAMGETIEWDLISKVHRVRNLSLSRAIGDRYAKPIVSGQVEIQHYPVQEQDDEFFLLASDGLWDVMTSQDVISYVHRQMEQELDRESLHKDDRENYKLVLRRNMAKFVAREAMRRGSADNVCVLMVWLNDMGLR</sequence>
<gene>
    <name evidence="7" type="ORF">PHATRDRAFT_48157</name>
</gene>
<evidence type="ECO:0000313" key="8">
    <source>
        <dbReference type="Proteomes" id="UP000000759"/>
    </source>
</evidence>
<keyword evidence="8" id="KW-1185">Reference proteome</keyword>
<dbReference type="eggNOG" id="KOG0698">
    <property type="taxonomic scope" value="Eukaryota"/>
</dbReference>
<dbReference type="HOGENOM" id="CLU_556063_0_0_1"/>
<dbReference type="RefSeq" id="XP_002182672.1">
    <property type="nucleotide sequence ID" value="XM_002182636.1"/>
</dbReference>
<keyword evidence="3 5" id="KW-0378">Hydrolase</keyword>
<dbReference type="STRING" id="556484.B7G668"/>
<dbReference type="SMART" id="SM00332">
    <property type="entry name" value="PP2Cc"/>
    <property type="match status" value="1"/>
</dbReference>
<dbReference type="GeneID" id="7203497"/>
<evidence type="ECO:0000313" key="7">
    <source>
        <dbReference type="EMBL" id="EEC45959.1"/>
    </source>
</evidence>
<comment type="subcellular location">
    <subcellularLocation>
        <location evidence="1">Membrane</location>
        <topology evidence="1">Peripheral membrane protein</topology>
    </subcellularLocation>
</comment>
<dbReference type="AlphaFoldDB" id="B7G668"/>
<dbReference type="InterPro" id="IPR036457">
    <property type="entry name" value="PPM-type-like_dom_sf"/>
</dbReference>
<dbReference type="CDD" id="cd00143">
    <property type="entry name" value="PP2Cc"/>
    <property type="match status" value="1"/>
</dbReference>
<dbReference type="KEGG" id="pti:PHATRDRAFT_48157"/>
<dbReference type="GO" id="GO:0016020">
    <property type="term" value="C:membrane"/>
    <property type="evidence" value="ECO:0007669"/>
    <property type="project" value="UniProtKB-SubCell"/>
</dbReference>
<dbReference type="InParanoid" id="B7G668"/>
<dbReference type="Pfam" id="PF00481">
    <property type="entry name" value="PP2C"/>
    <property type="match status" value="1"/>
</dbReference>
<dbReference type="OMA" id="NSSWATH"/>
<name>B7G668_PHATC</name>
<keyword evidence="2" id="KW-0479">Metal-binding</keyword>
<organism evidence="7 8">
    <name type="scientific">Phaeodactylum tricornutum (strain CCAP 1055/1)</name>
    <dbReference type="NCBI Taxonomy" id="556484"/>
    <lineage>
        <taxon>Eukaryota</taxon>
        <taxon>Sar</taxon>
        <taxon>Stramenopiles</taxon>
        <taxon>Ochrophyta</taxon>
        <taxon>Bacillariophyta</taxon>
        <taxon>Bacillariophyceae</taxon>
        <taxon>Bacillariophycidae</taxon>
        <taxon>Naviculales</taxon>
        <taxon>Phaeodactylaceae</taxon>
        <taxon>Phaeodactylum</taxon>
    </lineage>
</organism>
<evidence type="ECO:0000256" key="2">
    <source>
        <dbReference type="ARBA" id="ARBA00022723"/>
    </source>
</evidence>
<dbReference type="InterPro" id="IPR015655">
    <property type="entry name" value="PP2C"/>
</dbReference>
<dbReference type="OrthoDB" id="10264738at2759"/>
<dbReference type="PROSITE" id="PS51746">
    <property type="entry name" value="PPM_2"/>
    <property type="match status" value="1"/>
</dbReference>
<dbReference type="SUPFAM" id="SSF81606">
    <property type="entry name" value="PP2C-like"/>
    <property type="match status" value="1"/>
</dbReference>
<dbReference type="InterPro" id="IPR000222">
    <property type="entry name" value="PP2C_BS"/>
</dbReference>
<dbReference type="Proteomes" id="UP000000759">
    <property type="component" value="Chromosome 16"/>
</dbReference>
<proteinExistence type="inferred from homology"/>
<evidence type="ECO:0000256" key="3">
    <source>
        <dbReference type="ARBA" id="ARBA00022801"/>
    </source>
</evidence>
<dbReference type="InterPro" id="IPR001932">
    <property type="entry name" value="PPM-type_phosphatase-like_dom"/>
</dbReference>
<dbReference type="GO" id="GO:0046872">
    <property type="term" value="F:metal ion binding"/>
    <property type="evidence" value="ECO:0007669"/>
    <property type="project" value="UniProtKB-KW"/>
</dbReference>
<dbReference type="PROSITE" id="PS01032">
    <property type="entry name" value="PPM_1"/>
    <property type="match status" value="1"/>
</dbReference>
<dbReference type="Gene3D" id="3.60.40.10">
    <property type="entry name" value="PPM-type phosphatase domain"/>
    <property type="match status" value="1"/>
</dbReference>
<comment type="similarity">
    <text evidence="5">Belongs to the PP2C family.</text>
</comment>
<feature type="domain" description="PPM-type phosphatase" evidence="6">
    <location>
        <begin position="209"/>
        <end position="485"/>
    </location>
</feature>
<protein>
    <recommendedName>
        <fullName evidence="6">PPM-type phosphatase domain-containing protein</fullName>
    </recommendedName>
</protein>
<dbReference type="EMBL" id="CM000618">
    <property type="protein sequence ID" value="EEC45959.1"/>
    <property type="molecule type" value="Genomic_DNA"/>
</dbReference>
<accession>B7G668</accession>
<dbReference type="GO" id="GO:0004722">
    <property type="term" value="F:protein serine/threonine phosphatase activity"/>
    <property type="evidence" value="ECO:0007669"/>
    <property type="project" value="InterPro"/>
</dbReference>
<keyword evidence="4 5" id="KW-0904">Protein phosphatase</keyword>
<evidence type="ECO:0000256" key="1">
    <source>
        <dbReference type="ARBA" id="ARBA00004170"/>
    </source>
</evidence>